<evidence type="ECO:0000313" key="2">
    <source>
        <dbReference type="EMBL" id="MBC1187028.1"/>
    </source>
</evidence>
<dbReference type="RefSeq" id="WP_185668653.1">
    <property type="nucleotide sequence ID" value="NZ_JABBJF010000014.1"/>
</dbReference>
<protein>
    <submittedName>
        <fullName evidence="2">Uncharacterized protein</fullName>
    </submittedName>
</protein>
<name>A0ABR6RVH3_9ENTR</name>
<keyword evidence="3" id="KW-1185">Reference proteome</keyword>
<proteinExistence type="predicted"/>
<evidence type="ECO:0000256" key="1">
    <source>
        <dbReference type="SAM" id="SignalP"/>
    </source>
</evidence>
<dbReference type="Proteomes" id="UP000607331">
    <property type="component" value="Unassembled WGS sequence"/>
</dbReference>
<comment type="caution">
    <text evidence="2">The sequence shown here is derived from an EMBL/GenBank/DDBJ whole genome shotgun (WGS) entry which is preliminary data.</text>
</comment>
<sequence length="123" mass="13565">MPNTSQLTGAIFLAISSFSVFAADNVEGWIFLTDTNDSNFYAKKRSFTESKGIRSIIIQQIPISRASHANILYSRFTISTQACKNEYGRITLYNLSGKVTNQFDYVKGGSSAAAYIADIVCQN</sequence>
<organism evidence="2 3">
    <name type="scientific">Kluyvera sichuanensis</name>
    <dbReference type="NCBI Taxonomy" id="2725494"/>
    <lineage>
        <taxon>Bacteria</taxon>
        <taxon>Pseudomonadati</taxon>
        <taxon>Pseudomonadota</taxon>
        <taxon>Gammaproteobacteria</taxon>
        <taxon>Enterobacterales</taxon>
        <taxon>Enterobacteriaceae</taxon>
        <taxon>Kluyvera</taxon>
    </lineage>
</organism>
<feature type="chain" id="PRO_5046735835" evidence="1">
    <location>
        <begin position="23"/>
        <end position="123"/>
    </location>
</feature>
<dbReference type="EMBL" id="JABBJF010000014">
    <property type="protein sequence ID" value="MBC1187028.1"/>
    <property type="molecule type" value="Genomic_DNA"/>
</dbReference>
<feature type="signal peptide" evidence="1">
    <location>
        <begin position="1"/>
        <end position="22"/>
    </location>
</feature>
<keyword evidence="1" id="KW-0732">Signal</keyword>
<accession>A0ABR6RVH3</accession>
<gene>
    <name evidence="2" type="ORF">HII27_15040</name>
</gene>
<reference evidence="2 3" key="1">
    <citation type="submission" date="2020-04" db="EMBL/GenBank/DDBJ databases">
        <title>The draft genome of Kluyvera sichuanensis strain SCKS090646.</title>
        <authorList>
            <person name="Wei L."/>
            <person name="Liu L."/>
            <person name="Feng Y."/>
            <person name="Zong Z."/>
        </authorList>
    </citation>
    <scope>NUCLEOTIDE SEQUENCE [LARGE SCALE GENOMIC DNA]</scope>
    <source>
        <strain evidence="2 3">090646</strain>
    </source>
</reference>
<evidence type="ECO:0000313" key="3">
    <source>
        <dbReference type="Proteomes" id="UP000607331"/>
    </source>
</evidence>